<protein>
    <submittedName>
        <fullName evidence="2">Uncharacterized protein</fullName>
    </submittedName>
</protein>
<comment type="caution">
    <text evidence="2">The sequence shown here is derived from an EMBL/GenBank/DDBJ whole genome shotgun (WGS) entry which is preliminary data.</text>
</comment>
<name>A0A3M6XGH7_HORWE</name>
<evidence type="ECO:0000256" key="1">
    <source>
        <dbReference type="SAM" id="MobiDB-lite"/>
    </source>
</evidence>
<dbReference type="AlphaFoldDB" id="A0A3M6XGH7"/>
<dbReference type="EMBL" id="QWIK01002215">
    <property type="protein sequence ID" value="RMX89658.1"/>
    <property type="molecule type" value="Genomic_DNA"/>
</dbReference>
<feature type="region of interest" description="Disordered" evidence="1">
    <location>
        <begin position="111"/>
        <end position="130"/>
    </location>
</feature>
<evidence type="ECO:0000313" key="2">
    <source>
        <dbReference type="EMBL" id="RMX89658.1"/>
    </source>
</evidence>
<accession>A0A3M6XGH7</accession>
<evidence type="ECO:0000313" key="3">
    <source>
        <dbReference type="Proteomes" id="UP000282582"/>
    </source>
</evidence>
<sequence>MAASPTSQRNSLLVAARHALLFYEMIPHSAIPRSQRKGLCCSGHSELTFGEGSFAPRCARRPREEAGGGVTVTPAPASDGTLSNLPATLADLHRTDVRILRRHIDNQMMIRTSPTATPPPPPPTATTATTTTTTTTIIIIMTRFCGIYVHLPVRSKLRKVLRKITGRPEPTKTEQIFKFQQQSDRYYAPDRIYCSYRSDCLHITSADRYSIRDMPFRPFVPPKPKSQLQPGSLVLSAVLGTLENQTGARVAQHRQSNPPAKETFIALPLRWDGLTTPHSFPHTLDLTLNYHLVPDFY</sequence>
<dbReference type="Proteomes" id="UP000282582">
    <property type="component" value="Unassembled WGS sequence"/>
</dbReference>
<proteinExistence type="predicted"/>
<gene>
    <name evidence="2" type="ORF">D0868_14627</name>
</gene>
<reference evidence="2 3" key="1">
    <citation type="journal article" date="2018" name="BMC Genomics">
        <title>Genomic evidence for intraspecific hybridization in a clonal and extremely halotolerant yeast.</title>
        <authorList>
            <person name="Gostincar C."/>
            <person name="Stajich J.E."/>
            <person name="Zupancic J."/>
            <person name="Zalar P."/>
            <person name="Gunde-Cimerman N."/>
        </authorList>
    </citation>
    <scope>NUCLEOTIDE SEQUENCE [LARGE SCALE GENOMIC DNA]</scope>
    <source>
        <strain evidence="2 3">EXF-6654</strain>
    </source>
</reference>
<organism evidence="2 3">
    <name type="scientific">Hortaea werneckii</name>
    <name type="common">Black yeast</name>
    <name type="synonym">Cladosporium werneckii</name>
    <dbReference type="NCBI Taxonomy" id="91943"/>
    <lineage>
        <taxon>Eukaryota</taxon>
        <taxon>Fungi</taxon>
        <taxon>Dikarya</taxon>
        <taxon>Ascomycota</taxon>
        <taxon>Pezizomycotina</taxon>
        <taxon>Dothideomycetes</taxon>
        <taxon>Dothideomycetidae</taxon>
        <taxon>Mycosphaerellales</taxon>
        <taxon>Teratosphaeriaceae</taxon>
        <taxon>Hortaea</taxon>
    </lineage>
</organism>